<evidence type="ECO:0000313" key="5">
    <source>
        <dbReference type="Proteomes" id="UP000317371"/>
    </source>
</evidence>
<keyword evidence="5" id="KW-1185">Reference proteome</keyword>
<sequence length="349" mass="39679">MMQLRHPSPSTFRPFRPHPWVRSARAQTLLARWTPRSVAVLRRLEQPILLDAGRDVTGMDPRGRVRLLGYYVPHQAEGASRGLVLTLHGWEGCSHSSYNLVLCRALAQAGYDVFRLNLRDHGPGYHVDPYALNPGLFLGTLLDEVAVAVGRVAEMADRRPFYIVGASLGGNFALRLAIRHRAVPFPNLRRVVAICPAVNPARASDNIDAHRDVRFYFRRRWVRSLLAKERLFPERYHFGPLLKLPRLREMTEWLVRHYTPYRDADDYFRRYTVHDALLQRLTVPTTIIATADDTVIPVVDLQALTPHPLLDLQIYPVGGHVGFVDLFPFKHCLPELLLAALAEDEADEG</sequence>
<protein>
    <submittedName>
        <fullName evidence="4">Alpha/beta fold hydrolase</fullName>
    </submittedName>
</protein>
<gene>
    <name evidence="4" type="ORF">FKZ61_10920</name>
</gene>
<dbReference type="PIRSF" id="PIRSF005211">
    <property type="entry name" value="Ab_hydro_YheT"/>
    <property type="match status" value="1"/>
</dbReference>
<dbReference type="InterPro" id="IPR012020">
    <property type="entry name" value="ABHD4"/>
</dbReference>
<comment type="caution">
    <text evidence="4">The sequence shown here is derived from an EMBL/GenBank/DDBJ whole genome shotgun (WGS) entry which is preliminary data.</text>
</comment>
<dbReference type="InterPro" id="IPR050960">
    <property type="entry name" value="AB_hydrolase_4_sf"/>
</dbReference>
<evidence type="ECO:0000256" key="1">
    <source>
        <dbReference type="ARBA" id="ARBA00010884"/>
    </source>
</evidence>
<evidence type="ECO:0000313" key="4">
    <source>
        <dbReference type="EMBL" id="TQE95632.1"/>
    </source>
</evidence>
<dbReference type="AlphaFoldDB" id="A0A540VG24"/>
<feature type="active site" description="Charge relay system" evidence="2">
    <location>
        <position position="320"/>
    </location>
</feature>
<dbReference type="SUPFAM" id="SSF53474">
    <property type="entry name" value="alpha/beta-Hydrolases"/>
    <property type="match status" value="1"/>
</dbReference>
<name>A0A540VG24_9CHLR</name>
<dbReference type="OrthoDB" id="332676at2"/>
<feature type="active site" description="Charge relay system" evidence="2">
    <location>
        <position position="293"/>
    </location>
</feature>
<organism evidence="4 5">
    <name type="scientific">Litorilinea aerophila</name>
    <dbReference type="NCBI Taxonomy" id="1204385"/>
    <lineage>
        <taxon>Bacteria</taxon>
        <taxon>Bacillati</taxon>
        <taxon>Chloroflexota</taxon>
        <taxon>Caldilineae</taxon>
        <taxon>Caldilineales</taxon>
        <taxon>Caldilineaceae</taxon>
        <taxon>Litorilinea</taxon>
    </lineage>
</organism>
<dbReference type="Proteomes" id="UP000317371">
    <property type="component" value="Unassembled WGS sequence"/>
</dbReference>
<dbReference type="InterPro" id="IPR000073">
    <property type="entry name" value="AB_hydrolase_1"/>
</dbReference>
<accession>A0A540VG24</accession>
<dbReference type="InterPro" id="IPR029058">
    <property type="entry name" value="AB_hydrolase_fold"/>
</dbReference>
<comment type="similarity">
    <text evidence="1">Belongs to the AB hydrolase superfamily. AB hydrolase 4 family.</text>
</comment>
<reference evidence="4 5" key="1">
    <citation type="submission" date="2019-06" db="EMBL/GenBank/DDBJ databases">
        <title>Genome sequence of Litorilinea aerophila BAA-2444.</title>
        <authorList>
            <person name="Maclea K.S."/>
            <person name="Maurais E.G."/>
            <person name="Iannazzi L.C."/>
        </authorList>
    </citation>
    <scope>NUCLEOTIDE SEQUENCE [LARGE SCALE GENOMIC DNA]</scope>
    <source>
        <strain evidence="4 5">ATCC BAA-2444</strain>
    </source>
</reference>
<dbReference type="Gene3D" id="3.40.50.1820">
    <property type="entry name" value="alpha/beta hydrolase"/>
    <property type="match status" value="1"/>
</dbReference>
<feature type="domain" description="AB hydrolase-1" evidence="3">
    <location>
        <begin position="83"/>
        <end position="324"/>
    </location>
</feature>
<dbReference type="InParanoid" id="A0A540VG24"/>
<dbReference type="PANTHER" id="PTHR10794">
    <property type="entry name" value="ABHYDROLASE DOMAIN-CONTAINING PROTEIN"/>
    <property type="match status" value="1"/>
</dbReference>
<dbReference type="GO" id="GO:0047372">
    <property type="term" value="F:monoacylglycerol lipase activity"/>
    <property type="evidence" value="ECO:0007669"/>
    <property type="project" value="TreeGrafter"/>
</dbReference>
<dbReference type="PANTHER" id="PTHR10794:SF63">
    <property type="entry name" value="ALPHA_BETA HYDROLASE 1, ISOFORM A"/>
    <property type="match status" value="1"/>
</dbReference>
<dbReference type="Pfam" id="PF00561">
    <property type="entry name" value="Abhydrolase_1"/>
    <property type="match status" value="1"/>
</dbReference>
<keyword evidence="4" id="KW-0378">Hydrolase</keyword>
<evidence type="ECO:0000256" key="2">
    <source>
        <dbReference type="PIRSR" id="PIRSR005211-1"/>
    </source>
</evidence>
<dbReference type="EMBL" id="VIGC01000012">
    <property type="protein sequence ID" value="TQE95632.1"/>
    <property type="molecule type" value="Genomic_DNA"/>
</dbReference>
<feature type="active site" description="Charge relay system" evidence="2">
    <location>
        <position position="167"/>
    </location>
</feature>
<dbReference type="RefSeq" id="WP_141610167.1">
    <property type="nucleotide sequence ID" value="NZ_VIGC02000012.1"/>
</dbReference>
<proteinExistence type="inferred from homology"/>
<evidence type="ECO:0000259" key="3">
    <source>
        <dbReference type="Pfam" id="PF00561"/>
    </source>
</evidence>
<dbReference type="GO" id="GO:0034338">
    <property type="term" value="F:short-chain carboxylesterase activity"/>
    <property type="evidence" value="ECO:0007669"/>
    <property type="project" value="TreeGrafter"/>
</dbReference>